<dbReference type="InterPro" id="IPR016461">
    <property type="entry name" value="COMT-like"/>
</dbReference>
<dbReference type="PROSITE" id="PS51683">
    <property type="entry name" value="SAM_OMT_II"/>
    <property type="match status" value="1"/>
</dbReference>
<evidence type="ECO:0000313" key="6">
    <source>
        <dbReference type="EMBL" id="ROV87606.1"/>
    </source>
</evidence>
<dbReference type="GO" id="GO:0032259">
    <property type="term" value="P:methylation"/>
    <property type="evidence" value="ECO:0007669"/>
    <property type="project" value="UniProtKB-KW"/>
</dbReference>
<name>A0A423V9Q4_CYTCH</name>
<evidence type="ECO:0000256" key="4">
    <source>
        <dbReference type="PIRSR" id="PIRSR005739-1"/>
    </source>
</evidence>
<organism evidence="6 7">
    <name type="scientific">Cytospora chrysosperma</name>
    <name type="common">Cytospora canker fungus</name>
    <name type="synonym">Sphaeria chrysosperma</name>
    <dbReference type="NCBI Taxonomy" id="252740"/>
    <lineage>
        <taxon>Eukaryota</taxon>
        <taxon>Fungi</taxon>
        <taxon>Dikarya</taxon>
        <taxon>Ascomycota</taxon>
        <taxon>Pezizomycotina</taxon>
        <taxon>Sordariomycetes</taxon>
        <taxon>Sordariomycetidae</taxon>
        <taxon>Diaporthales</taxon>
        <taxon>Cytosporaceae</taxon>
        <taxon>Cytospora</taxon>
    </lineage>
</organism>
<reference evidence="6 7" key="1">
    <citation type="submission" date="2015-09" db="EMBL/GenBank/DDBJ databases">
        <title>Host preference determinants of Valsa canker pathogens revealed by comparative genomics.</title>
        <authorList>
            <person name="Yin Z."/>
            <person name="Huang L."/>
        </authorList>
    </citation>
    <scope>NUCLEOTIDE SEQUENCE [LARGE SCALE GENOMIC DNA]</scope>
    <source>
        <strain evidence="6 7">YSFL</strain>
    </source>
</reference>
<feature type="domain" description="O-methyltransferase C-terminal" evidence="5">
    <location>
        <begin position="208"/>
        <end position="347"/>
    </location>
</feature>
<dbReference type="OrthoDB" id="2410195at2759"/>
<evidence type="ECO:0000313" key="7">
    <source>
        <dbReference type="Proteomes" id="UP000284375"/>
    </source>
</evidence>
<dbReference type="PANTHER" id="PTHR43712:SF1">
    <property type="entry name" value="HYPOTHETICAL O-METHYLTRANSFERASE (EUROFUNG)-RELATED"/>
    <property type="match status" value="1"/>
</dbReference>
<dbReference type="PANTHER" id="PTHR43712">
    <property type="entry name" value="PUTATIVE (AFU_ORTHOLOGUE AFUA_4G14580)-RELATED"/>
    <property type="match status" value="1"/>
</dbReference>
<keyword evidence="3" id="KW-0949">S-adenosyl-L-methionine</keyword>
<evidence type="ECO:0000256" key="3">
    <source>
        <dbReference type="ARBA" id="ARBA00022691"/>
    </source>
</evidence>
<feature type="active site" description="Proton acceptor" evidence="4">
    <location>
        <position position="278"/>
    </location>
</feature>
<dbReference type="Gene3D" id="3.40.50.150">
    <property type="entry name" value="Vaccinia Virus protein VP39"/>
    <property type="match status" value="1"/>
</dbReference>
<dbReference type="Pfam" id="PF00891">
    <property type="entry name" value="Methyltransf_2"/>
    <property type="match status" value="1"/>
</dbReference>
<dbReference type="SUPFAM" id="SSF53335">
    <property type="entry name" value="S-adenosyl-L-methionine-dependent methyltransferases"/>
    <property type="match status" value="1"/>
</dbReference>
<dbReference type="AlphaFoldDB" id="A0A423V9Q4"/>
<evidence type="ECO:0000256" key="1">
    <source>
        <dbReference type="ARBA" id="ARBA00022603"/>
    </source>
</evidence>
<keyword evidence="1" id="KW-0489">Methyltransferase</keyword>
<sequence length="376" mass="42014">MEEALKQIKTRAEESDEARREIISSLQDFAFSLENTHETIHRIGHMNSQAATVQVGIDLGLFKLLVQSNTPVTIAQIAEMTGAEPDLLIKEAGKGIYSASHVTHNLSEKVAEAGLSHYFGIAAPQSQVLPAFLRKNGYKNPTDGSHTPFGMAFQTTDIPYIWFSKHPENLQHFNDYMALRRTSDLTWLAKYPVAEEAAGWPVEKPLYVNVGGGVGHQCAQFKERFPDLSLPGRLILQDMPHSIEKALPTLGVQNMAYNFFEPQPVKDAKFYHMRGVLHNHPPDRVRKLLENTKAAMGPGSVLLVDEQVFPEEGVNFIAACIDITMLSAFASMERTEKQWSRVFAEVGLELVRTYAYNSANYESVMDVRLPGVIKKN</sequence>
<dbReference type="InterPro" id="IPR029063">
    <property type="entry name" value="SAM-dependent_MTases_sf"/>
</dbReference>
<accession>A0A423V9Q4</accession>
<evidence type="ECO:0000259" key="5">
    <source>
        <dbReference type="Pfam" id="PF00891"/>
    </source>
</evidence>
<comment type="caution">
    <text evidence="6">The sequence shown here is derived from an EMBL/GenBank/DDBJ whole genome shotgun (WGS) entry which is preliminary data.</text>
</comment>
<keyword evidence="7" id="KW-1185">Reference proteome</keyword>
<dbReference type="GO" id="GO:0008171">
    <property type="term" value="F:O-methyltransferase activity"/>
    <property type="evidence" value="ECO:0007669"/>
    <property type="project" value="InterPro"/>
</dbReference>
<dbReference type="InterPro" id="IPR001077">
    <property type="entry name" value="COMT_C"/>
</dbReference>
<dbReference type="EMBL" id="LJZO01000079">
    <property type="protein sequence ID" value="ROV87606.1"/>
    <property type="molecule type" value="Genomic_DNA"/>
</dbReference>
<evidence type="ECO:0000256" key="2">
    <source>
        <dbReference type="ARBA" id="ARBA00022679"/>
    </source>
</evidence>
<dbReference type="Proteomes" id="UP000284375">
    <property type="component" value="Unassembled WGS sequence"/>
</dbReference>
<keyword evidence="2" id="KW-0808">Transferase</keyword>
<proteinExistence type="predicted"/>
<gene>
    <name evidence="6" type="ORF">VSDG_09603</name>
</gene>
<protein>
    <recommendedName>
        <fullName evidence="5">O-methyltransferase C-terminal domain-containing protein</fullName>
    </recommendedName>
</protein>